<reference evidence="2" key="1">
    <citation type="submission" date="2020-11" db="EMBL/GenBank/DDBJ databases">
        <title>Isolation and identification of active actinomycetes.</title>
        <authorList>
            <person name="Yu B."/>
        </authorList>
    </citation>
    <scope>NUCLEOTIDE SEQUENCE</scope>
    <source>
        <strain evidence="2">NEAU-YB345</strain>
    </source>
</reference>
<name>A0A931B0Q0_9ACTN</name>
<dbReference type="PROSITE" id="PS51257">
    <property type="entry name" value="PROKAR_LIPOPROTEIN"/>
    <property type="match status" value="1"/>
</dbReference>
<dbReference type="RefSeq" id="WP_196193267.1">
    <property type="nucleotide sequence ID" value="NZ_JADPRT010000003.1"/>
</dbReference>
<protein>
    <recommendedName>
        <fullName evidence="4">Lipoprotein</fullName>
    </recommendedName>
</protein>
<feature type="chain" id="PRO_5038951510" description="Lipoprotein" evidence="1">
    <location>
        <begin position="31"/>
        <end position="174"/>
    </location>
</feature>
<accession>A0A931B0Q0</accession>
<evidence type="ECO:0000313" key="3">
    <source>
        <dbReference type="Proteomes" id="UP000657385"/>
    </source>
</evidence>
<dbReference type="EMBL" id="JADPRT010000003">
    <property type="protein sequence ID" value="MBF9068098.1"/>
    <property type="molecule type" value="Genomic_DNA"/>
</dbReference>
<organism evidence="2 3">
    <name type="scientific">Streptacidiphilus fuscans</name>
    <dbReference type="NCBI Taxonomy" id="2789292"/>
    <lineage>
        <taxon>Bacteria</taxon>
        <taxon>Bacillati</taxon>
        <taxon>Actinomycetota</taxon>
        <taxon>Actinomycetes</taxon>
        <taxon>Kitasatosporales</taxon>
        <taxon>Streptomycetaceae</taxon>
        <taxon>Streptacidiphilus</taxon>
    </lineage>
</organism>
<dbReference type="Proteomes" id="UP000657385">
    <property type="component" value="Unassembled WGS sequence"/>
</dbReference>
<gene>
    <name evidence="2" type="ORF">I2501_08605</name>
</gene>
<sequence>MRLRLAPAVRVPAVAAAVAVSAALALSGCAGSGVQREAPGAAQSSVRTSADGTDLSLQGRNVDLQIAKAAVHLAAAGGAQVEMTVTNAGPVTEHLAVASVGPHVANITGSSANPLSVAGVLIEGYNGTAQFGAADGPKITLPAGDAPKAGSKVTVMLQFGVAGMIRLDVPVLAS</sequence>
<evidence type="ECO:0000256" key="1">
    <source>
        <dbReference type="SAM" id="SignalP"/>
    </source>
</evidence>
<dbReference type="AlphaFoldDB" id="A0A931B0Q0"/>
<proteinExistence type="predicted"/>
<evidence type="ECO:0008006" key="4">
    <source>
        <dbReference type="Google" id="ProtNLM"/>
    </source>
</evidence>
<comment type="caution">
    <text evidence="2">The sequence shown here is derived from an EMBL/GenBank/DDBJ whole genome shotgun (WGS) entry which is preliminary data.</text>
</comment>
<keyword evidence="3" id="KW-1185">Reference proteome</keyword>
<feature type="signal peptide" evidence="1">
    <location>
        <begin position="1"/>
        <end position="30"/>
    </location>
</feature>
<evidence type="ECO:0000313" key="2">
    <source>
        <dbReference type="EMBL" id="MBF9068098.1"/>
    </source>
</evidence>
<keyword evidence="1" id="KW-0732">Signal</keyword>